<feature type="compositionally biased region" description="Polar residues" evidence="1">
    <location>
        <begin position="137"/>
        <end position="149"/>
    </location>
</feature>
<name>A0ABR1LAA0_9PEZI</name>
<sequence>MQGSKRRKEEGTSTRKTMEPSSCAGGNFRGLLGLGSSCRADGFCEECECVYPTSRIDSTFHVLSNQIRPSCWETRSCCMGIDSGRVVWSTGRNCLHVVGAFHSAQPQLPNFLAVNTTSPHLDLTNSPCLNEKPQHGSPPTLQYSNQENPTARENHRAENHRVRALLLSLVWVALQPDEKSLQEVQQQETGDSDLWHVGKDDEEKRSDHLLSQPTRISHRHFLELWSFRAYFGRRSACGDAPAARGPLARHPQHMRFEAIIKGPTSSFSTLRIIRILDVRR</sequence>
<feature type="region of interest" description="Disordered" evidence="1">
    <location>
        <begin position="129"/>
        <end position="152"/>
    </location>
</feature>
<evidence type="ECO:0000313" key="2">
    <source>
        <dbReference type="EMBL" id="KAK7532167.1"/>
    </source>
</evidence>
<feature type="compositionally biased region" description="Basic and acidic residues" evidence="1">
    <location>
        <begin position="7"/>
        <end position="18"/>
    </location>
</feature>
<dbReference type="RefSeq" id="XP_066651835.1">
    <property type="nucleotide sequence ID" value="XM_066804275.1"/>
</dbReference>
<evidence type="ECO:0000313" key="3">
    <source>
        <dbReference type="Proteomes" id="UP001360953"/>
    </source>
</evidence>
<comment type="caution">
    <text evidence="2">The sequence shown here is derived from an EMBL/GenBank/DDBJ whole genome shotgun (WGS) entry which is preliminary data.</text>
</comment>
<accession>A0ABR1LAA0</accession>
<evidence type="ECO:0000256" key="1">
    <source>
        <dbReference type="SAM" id="MobiDB-lite"/>
    </source>
</evidence>
<reference evidence="2 3" key="1">
    <citation type="submission" date="2024-04" db="EMBL/GenBank/DDBJ databases">
        <title>Phyllosticta paracitricarpa is synonymous to the EU quarantine fungus P. citricarpa based on phylogenomic analyses.</title>
        <authorList>
            <consortium name="Lawrence Berkeley National Laboratory"/>
            <person name="Van ingen-buijs V.A."/>
            <person name="Van westerhoven A.C."/>
            <person name="Haridas S."/>
            <person name="Skiadas P."/>
            <person name="Martin F."/>
            <person name="Groenewald J.Z."/>
            <person name="Crous P.W."/>
            <person name="Seidl M.F."/>
        </authorList>
    </citation>
    <scope>NUCLEOTIDE SEQUENCE [LARGE SCALE GENOMIC DNA]</scope>
    <source>
        <strain evidence="2 3">CPC 17464</strain>
    </source>
</reference>
<keyword evidence="3" id="KW-1185">Reference proteome</keyword>
<dbReference type="Proteomes" id="UP001360953">
    <property type="component" value="Unassembled WGS sequence"/>
</dbReference>
<feature type="region of interest" description="Disordered" evidence="1">
    <location>
        <begin position="1"/>
        <end position="21"/>
    </location>
</feature>
<organism evidence="2 3">
    <name type="scientific">Phyllosticta citribraziliensis</name>
    <dbReference type="NCBI Taxonomy" id="989973"/>
    <lineage>
        <taxon>Eukaryota</taxon>
        <taxon>Fungi</taxon>
        <taxon>Dikarya</taxon>
        <taxon>Ascomycota</taxon>
        <taxon>Pezizomycotina</taxon>
        <taxon>Dothideomycetes</taxon>
        <taxon>Dothideomycetes incertae sedis</taxon>
        <taxon>Botryosphaeriales</taxon>
        <taxon>Phyllostictaceae</taxon>
        <taxon>Phyllosticta</taxon>
    </lineage>
</organism>
<protein>
    <submittedName>
        <fullName evidence="2">Uncharacterized protein</fullName>
    </submittedName>
</protein>
<dbReference type="GeneID" id="92037181"/>
<proteinExistence type="predicted"/>
<dbReference type="EMBL" id="JBBPEH010000011">
    <property type="protein sequence ID" value="KAK7532167.1"/>
    <property type="molecule type" value="Genomic_DNA"/>
</dbReference>
<gene>
    <name evidence="2" type="ORF">J3D65DRAFT_95870</name>
</gene>